<dbReference type="InterPro" id="IPR004332">
    <property type="entry name" value="Transposase_MuDR"/>
</dbReference>
<sequence>MCCEASAIAPNIPSKSSVINILEQDMSPNFLPIDLDVSATTTLDDQPNGFSVSANFSHSILTYNPSMPLEDTHLSSNQVSNSACPFDPLDYDLIISRSSGDTSSSQLVSLDSDGHFDSLFEVITHFHPTHIDKHVVYKTKKALDYNLKVYAISNHFQYKTKTSTKKVLHVICVDVENCIWTVRGVKLSGSRMFQIRRFDSDHTCSIDF</sequence>
<dbReference type="Pfam" id="PF03108">
    <property type="entry name" value="DBD_Tnp_Mut"/>
    <property type="match status" value="1"/>
</dbReference>
<evidence type="ECO:0000313" key="3">
    <source>
        <dbReference type="Proteomes" id="UP001152484"/>
    </source>
</evidence>
<feature type="domain" description="Transposase MuDR plant" evidence="1">
    <location>
        <begin position="147"/>
        <end position="195"/>
    </location>
</feature>
<proteinExistence type="predicted"/>
<name>A0A9P0ZQQ1_CUSEU</name>
<dbReference type="Proteomes" id="UP001152484">
    <property type="component" value="Unassembled WGS sequence"/>
</dbReference>
<organism evidence="2 3">
    <name type="scientific">Cuscuta europaea</name>
    <name type="common">European dodder</name>
    <dbReference type="NCBI Taxonomy" id="41803"/>
    <lineage>
        <taxon>Eukaryota</taxon>
        <taxon>Viridiplantae</taxon>
        <taxon>Streptophyta</taxon>
        <taxon>Embryophyta</taxon>
        <taxon>Tracheophyta</taxon>
        <taxon>Spermatophyta</taxon>
        <taxon>Magnoliopsida</taxon>
        <taxon>eudicotyledons</taxon>
        <taxon>Gunneridae</taxon>
        <taxon>Pentapetalae</taxon>
        <taxon>asterids</taxon>
        <taxon>lamiids</taxon>
        <taxon>Solanales</taxon>
        <taxon>Convolvulaceae</taxon>
        <taxon>Cuscuteae</taxon>
        <taxon>Cuscuta</taxon>
        <taxon>Cuscuta subgen. Cuscuta</taxon>
    </lineage>
</organism>
<evidence type="ECO:0000259" key="1">
    <source>
        <dbReference type="Pfam" id="PF03108"/>
    </source>
</evidence>
<accession>A0A9P0ZQQ1</accession>
<gene>
    <name evidence="2" type="ORF">CEURO_LOCUS19226</name>
</gene>
<comment type="caution">
    <text evidence="2">The sequence shown here is derived from an EMBL/GenBank/DDBJ whole genome shotgun (WGS) entry which is preliminary data.</text>
</comment>
<reference evidence="2" key="1">
    <citation type="submission" date="2022-07" db="EMBL/GenBank/DDBJ databases">
        <authorList>
            <person name="Macas J."/>
            <person name="Novak P."/>
            <person name="Neumann P."/>
        </authorList>
    </citation>
    <scope>NUCLEOTIDE SEQUENCE</scope>
</reference>
<keyword evidence="3" id="KW-1185">Reference proteome</keyword>
<dbReference type="EMBL" id="CAMAPE010000054">
    <property type="protein sequence ID" value="CAH9111376.1"/>
    <property type="molecule type" value="Genomic_DNA"/>
</dbReference>
<dbReference type="AlphaFoldDB" id="A0A9P0ZQQ1"/>
<dbReference type="OrthoDB" id="1328633at2759"/>
<protein>
    <recommendedName>
        <fullName evidence="1">Transposase MuDR plant domain-containing protein</fullName>
    </recommendedName>
</protein>
<evidence type="ECO:0000313" key="2">
    <source>
        <dbReference type="EMBL" id="CAH9111376.1"/>
    </source>
</evidence>